<organism evidence="2 3">
    <name type="scientific">Trinickia dabaoshanensis</name>
    <dbReference type="NCBI Taxonomy" id="564714"/>
    <lineage>
        <taxon>Bacteria</taxon>
        <taxon>Pseudomonadati</taxon>
        <taxon>Pseudomonadota</taxon>
        <taxon>Betaproteobacteria</taxon>
        <taxon>Burkholderiales</taxon>
        <taxon>Burkholderiaceae</taxon>
        <taxon>Trinickia</taxon>
    </lineage>
</organism>
<dbReference type="Pfam" id="PF13469">
    <property type="entry name" value="Sulfotransfer_3"/>
    <property type="match status" value="1"/>
</dbReference>
<dbReference type="AlphaFoldDB" id="A0A2N7VZY2"/>
<dbReference type="InterPro" id="IPR027417">
    <property type="entry name" value="P-loop_NTPase"/>
</dbReference>
<dbReference type="EMBL" id="PNYA01000003">
    <property type="protein sequence ID" value="PMS22714.1"/>
    <property type="molecule type" value="Genomic_DNA"/>
</dbReference>
<dbReference type="SUPFAM" id="SSF52540">
    <property type="entry name" value="P-loop containing nucleoside triphosphate hydrolases"/>
    <property type="match status" value="1"/>
</dbReference>
<keyword evidence="3" id="KW-1185">Reference proteome</keyword>
<protein>
    <submittedName>
        <fullName evidence="2">Sulfotransferase</fullName>
    </submittedName>
</protein>
<gene>
    <name evidence="2" type="ORF">C0Z18_05285</name>
</gene>
<dbReference type="RefSeq" id="WP_102644301.1">
    <property type="nucleotide sequence ID" value="NZ_PNYA01000003.1"/>
</dbReference>
<evidence type="ECO:0000313" key="2">
    <source>
        <dbReference type="EMBL" id="PMS22714.1"/>
    </source>
</evidence>
<dbReference type="PANTHER" id="PTHR12788:SF10">
    <property type="entry name" value="PROTEIN-TYROSINE SULFOTRANSFERASE"/>
    <property type="match status" value="1"/>
</dbReference>
<keyword evidence="1 2" id="KW-0808">Transferase</keyword>
<reference evidence="2 3" key="1">
    <citation type="submission" date="2018-01" db="EMBL/GenBank/DDBJ databases">
        <title>Whole genome analyses suggest that Burkholderia sensu lato contains two further novel genera in the rhizoxinica-symbiotica group Mycetohabitans gen. nov., and Trinickia gen. nov.: implications for the evolution of diazotrophy and nodulation in the Burkholderiaceae.</title>
        <authorList>
            <person name="Estrada-de los Santos P."/>
            <person name="Palmer M."/>
            <person name="Chavez-Ramirez B."/>
            <person name="Beukes C."/>
            <person name="Steenkamp E.T."/>
            <person name="Hirsch A.M."/>
            <person name="Manyaka P."/>
            <person name="Maluk M."/>
            <person name="Lafos M."/>
            <person name="Crook M."/>
            <person name="Gross E."/>
            <person name="Simon M.F."/>
            <person name="Bueno dos Reis Junior F."/>
            <person name="Poole P.S."/>
            <person name="Venter S.N."/>
            <person name="James E.K."/>
        </authorList>
    </citation>
    <scope>NUCLEOTIDE SEQUENCE [LARGE SCALE GENOMIC DNA]</scope>
    <source>
        <strain evidence="2 3">GIMN1.004</strain>
    </source>
</reference>
<name>A0A2N7VZY2_9BURK</name>
<sequence length="375" mass="42970">MSVERDRAPAQARPRPVLMIPLRRCGSHALRLRLNFNPDFYSPYPLHIVDFMPIVPLYGNLEDDRAYFRLVSDVVGLQAASMVKWPGIVFDPVDIFEAIRHEPRSVHRVVWELLLRAGEQRGARVVMDKSLDSVHYADSLMRQFPDMLFLNVVRDPRAQIASMNKAIIHDFDTLLNTHTWLEAHRAADAVLAEYPERTMTIRYEDFLADEQAVLKQVCSFFGIAFLPGMVDVSRSQEAQQISRMSALWSSNCFAPIATNIDKYKKVLSMDEIAVIETLTSDYMRRYGYERMTGATAKIDAAAFDAARVASDAARERAWETLERTNFRDFALRRHRAEYLASVRARMQQCAQARTQRSDCAPVKLDELIEAFEVTD</sequence>
<accession>A0A2N7VZY2</accession>
<evidence type="ECO:0000313" key="3">
    <source>
        <dbReference type="Proteomes" id="UP000235616"/>
    </source>
</evidence>
<dbReference type="InterPro" id="IPR026634">
    <property type="entry name" value="TPST-like"/>
</dbReference>
<comment type="caution">
    <text evidence="2">The sequence shown here is derived from an EMBL/GenBank/DDBJ whole genome shotgun (WGS) entry which is preliminary data.</text>
</comment>
<evidence type="ECO:0000256" key="1">
    <source>
        <dbReference type="ARBA" id="ARBA00022679"/>
    </source>
</evidence>
<dbReference type="PANTHER" id="PTHR12788">
    <property type="entry name" value="PROTEIN-TYROSINE SULFOTRANSFERASE 2"/>
    <property type="match status" value="1"/>
</dbReference>
<dbReference type="Proteomes" id="UP000235616">
    <property type="component" value="Unassembled WGS sequence"/>
</dbReference>
<dbReference type="GO" id="GO:0008476">
    <property type="term" value="F:protein-tyrosine sulfotransferase activity"/>
    <property type="evidence" value="ECO:0007669"/>
    <property type="project" value="InterPro"/>
</dbReference>
<dbReference type="OrthoDB" id="8579417at2"/>
<proteinExistence type="predicted"/>
<dbReference type="Gene3D" id="3.40.50.300">
    <property type="entry name" value="P-loop containing nucleotide triphosphate hydrolases"/>
    <property type="match status" value="1"/>
</dbReference>